<organism evidence="1 2">
    <name type="scientific">Vibrio fortis</name>
    <dbReference type="NCBI Taxonomy" id="212667"/>
    <lineage>
        <taxon>Bacteria</taxon>
        <taxon>Pseudomonadati</taxon>
        <taxon>Pseudomonadota</taxon>
        <taxon>Gammaproteobacteria</taxon>
        <taxon>Vibrionales</taxon>
        <taxon>Vibrionaceae</taxon>
        <taxon>Vibrio</taxon>
    </lineage>
</organism>
<accession>A0A5N3QY30</accession>
<dbReference type="Proteomes" id="UP000326789">
    <property type="component" value="Unassembled WGS sequence"/>
</dbReference>
<reference evidence="1 2" key="1">
    <citation type="submission" date="2019-09" db="EMBL/GenBank/DDBJ databases">
        <title>Whole genome sequence of Vibrio fortis.</title>
        <authorList>
            <person name="Das S.K."/>
        </authorList>
    </citation>
    <scope>NUCLEOTIDE SEQUENCE [LARGE SCALE GENOMIC DNA]</scope>
    <source>
        <strain evidence="1 2">AN60</strain>
    </source>
</reference>
<sequence length="114" mass="12944">MITIETALFGPLTISSSQLIDQSRQNNQTENEMQRYSTYFGLIHSVRQADSGSSVYICNERGHEVMMSHNLPHVDVVAQRCINAMGNENEVNIVTSTYTKNSMSAQYFYDIEEI</sequence>
<dbReference type="EMBL" id="VWSE01000008">
    <property type="protein sequence ID" value="KAB0287108.1"/>
    <property type="molecule type" value="Genomic_DNA"/>
</dbReference>
<evidence type="ECO:0000313" key="2">
    <source>
        <dbReference type="Proteomes" id="UP000326789"/>
    </source>
</evidence>
<proteinExistence type="predicted"/>
<evidence type="ECO:0000313" key="1">
    <source>
        <dbReference type="EMBL" id="KAB0287108.1"/>
    </source>
</evidence>
<protein>
    <submittedName>
        <fullName evidence="1">Uncharacterized protein</fullName>
    </submittedName>
</protein>
<gene>
    <name evidence="1" type="ORF">F2P58_21020</name>
</gene>
<dbReference type="RefSeq" id="WP_150872635.1">
    <property type="nucleotide sequence ID" value="NZ_VWSE01000008.1"/>
</dbReference>
<comment type="caution">
    <text evidence="1">The sequence shown here is derived from an EMBL/GenBank/DDBJ whole genome shotgun (WGS) entry which is preliminary data.</text>
</comment>
<dbReference type="AlphaFoldDB" id="A0A5N3QY30"/>
<name>A0A5N3QY30_9VIBR</name>